<reference evidence="3 4" key="1">
    <citation type="submission" date="2018-09" db="EMBL/GenBank/DDBJ databases">
        <title>Genomic Encyclopedia of Archaeal and Bacterial Type Strains, Phase II (KMG-II): from individual species to whole genera.</title>
        <authorList>
            <person name="Goeker M."/>
        </authorList>
    </citation>
    <scope>NUCLEOTIDE SEQUENCE [LARGE SCALE GENOMIC DNA]</scope>
    <source>
        <strain evidence="3 4">DSM 26283</strain>
    </source>
</reference>
<evidence type="ECO:0000259" key="2">
    <source>
        <dbReference type="Pfam" id="PF01364"/>
    </source>
</evidence>
<dbReference type="NCBIfam" id="TIGR04183">
    <property type="entry name" value="Por_Secre_tail"/>
    <property type="match status" value="1"/>
</dbReference>
<dbReference type="Gene3D" id="2.60.40.4070">
    <property type="match status" value="1"/>
</dbReference>
<dbReference type="InterPro" id="IPR029031">
    <property type="entry name" value="Gingipain_N_sf"/>
</dbReference>
<dbReference type="GO" id="GO:0008234">
    <property type="term" value="F:cysteine-type peptidase activity"/>
    <property type="evidence" value="ECO:0007669"/>
    <property type="project" value="InterPro"/>
</dbReference>
<keyword evidence="4" id="KW-1185">Reference proteome</keyword>
<organism evidence="3 4">
    <name type="scientific">Ichthyenterobacterium magnum</name>
    <dbReference type="NCBI Taxonomy" id="1230530"/>
    <lineage>
        <taxon>Bacteria</taxon>
        <taxon>Pseudomonadati</taxon>
        <taxon>Bacteroidota</taxon>
        <taxon>Flavobacteriia</taxon>
        <taxon>Flavobacteriales</taxon>
        <taxon>Flavobacteriaceae</taxon>
        <taxon>Ichthyenterobacterium</taxon>
    </lineage>
</organism>
<dbReference type="CDD" id="cd02258">
    <property type="entry name" value="Peptidase_C25_N"/>
    <property type="match status" value="1"/>
</dbReference>
<dbReference type="Gene3D" id="3.40.50.1460">
    <property type="match status" value="1"/>
</dbReference>
<evidence type="ECO:0000313" key="3">
    <source>
        <dbReference type="EMBL" id="RKE91011.1"/>
    </source>
</evidence>
<dbReference type="Pfam" id="PF01364">
    <property type="entry name" value="Peptidase_C25"/>
    <property type="match status" value="1"/>
</dbReference>
<dbReference type="Proteomes" id="UP000284892">
    <property type="component" value="Unassembled WGS sequence"/>
</dbReference>
<proteinExistence type="predicted"/>
<comment type="caution">
    <text evidence="3">The sequence shown here is derived from an EMBL/GenBank/DDBJ whole genome shotgun (WGS) entry which is preliminary data.</text>
</comment>
<dbReference type="SUPFAM" id="SSF52129">
    <property type="entry name" value="Caspase-like"/>
    <property type="match status" value="1"/>
</dbReference>
<keyword evidence="1" id="KW-0732">Signal</keyword>
<feature type="domain" description="Gingipain" evidence="2">
    <location>
        <begin position="543"/>
        <end position="918"/>
    </location>
</feature>
<name>A0A420DF70_9FLAO</name>
<dbReference type="EMBL" id="RAQJ01000006">
    <property type="protein sequence ID" value="RKE91011.1"/>
    <property type="molecule type" value="Genomic_DNA"/>
</dbReference>
<accession>A0A420DF70</accession>
<dbReference type="InterPro" id="IPR029030">
    <property type="entry name" value="Caspase-like_dom_sf"/>
</dbReference>
<dbReference type="InterPro" id="IPR026444">
    <property type="entry name" value="Secre_tail"/>
</dbReference>
<evidence type="ECO:0000313" key="4">
    <source>
        <dbReference type="Proteomes" id="UP000284892"/>
    </source>
</evidence>
<sequence>MRYLAMKKYLLILFVFSFVFGHSQQKRFEIKWNGTRILETENSKIEVPSFQKENFSYSYSSGLTFFAQWNNNTFINEASVVVSAINYSPISRGELKDLQTKFIPSAPLVVLKNTTARDKQFASLTISPIIKENGVYKKITAFTINYSSIANRSAQDAQAVTNSVLSTGSWHRFYVDKTGVFRLSKSFLNQIGVNTNVDPRTIKIYGNGGAMLPLENDANYPIDLTENAVKFIGEEDGVFNDNDYILFYAEGPTGFSEENNTNINVYTNKSYYFVNTGGGNGFGKRIQNMIQPQGNADIVINTFQDYQFHELDEFNIGKLGRQWFGERFDVENEKEFTFNFPNLITTEPTKVIVKAAGVHEGSGSTTMQVKVNGNLENTLSFLPIDDPTLASVDSFNGNVMVSSPEITINLNYNNNGSPVSYAYLNYISIEATRDLAYQGEQLIFKNYSVETVPGIAEYSISNATSIVEIWDITDKYNVTSVANSNNEANFSFKTSSGELRNYVTVNSQGYFEPLRDNNTSVSNQNIKGTIFQNAQGEFQDVDYIIVSHNNLVSQAERLADINRNRYGLNVKVLTLNEIYTEFSSGNQDVSAIRNMIRYVYNNASTPENRVKYVCLFGDASYDYKNRITNNTNIVPSWQSLDSFSLTSSFVSDDFYGMMNENEGNMDGNFNAFNKLDIAVGRILAESPQRAKEMVDKVETYYQSGSYGSWRNNFIAIADDVDKSWEGILQETTNDIANTVTENKPFINAIKIIGDSYLQESTASGERYPRVNQVIRDGIEVGALVVNYFGHGGEDGLAAERVFTKVDAQDVKNICKFNLFVTVTCEFTKFDNPQRPTAGEYTYWNKEGGAIGLITTTRQIFVTVGVSFNTILEEYLFAFNSNEYPSMAEALRLTKINPNFGGITQRRLVFFIGDPAMKLAFPKPNIRLTKINDVTIDQETDVLKALSRAKLSGEVVDESGNVLSNYNGTLTATVFDKEIDRQTLANDGTNLNSNLILLDFKTLGEIIFKGQATITNGLFDFEFIVPRDIGIPIGNGKVSFYAKTEVPLQDQAGANFDIQIGGINENAEEDNIGPVINLFMNDENFVSGGITNEEPTLLAKLQDDNGINTASGVGHDIVAIIDGDETNPYVLNDYYQANVDDFQNGELSYPLRDLEPGLHTLSLKAWDVYNNSSIAEIEFIVHDKDEELVITNVLNYPNPFIDYTEFWFNHNSSDVLDVSVQIFTVSGKLVRTINGQTTGGSKVTSSLSKDIVWDGRDDFGEKIGKGVYIYKLKVKSNQLNKQVEKIQKLVIL</sequence>
<protein>
    <submittedName>
        <fullName evidence="3">Putative secreted protein (Por secretion system target)</fullName>
    </submittedName>
</protein>
<dbReference type="Gene3D" id="3.40.50.10390">
    <property type="entry name" value="Gingipain r, domain 1"/>
    <property type="match status" value="1"/>
</dbReference>
<dbReference type="GO" id="GO:0006508">
    <property type="term" value="P:proteolysis"/>
    <property type="evidence" value="ECO:0007669"/>
    <property type="project" value="InterPro"/>
</dbReference>
<gene>
    <name evidence="3" type="ORF">BXY80_2601</name>
</gene>
<dbReference type="NCBIfam" id="NF033707">
    <property type="entry name" value="T9SS_sortase"/>
    <property type="match status" value="1"/>
</dbReference>
<evidence type="ECO:0000256" key="1">
    <source>
        <dbReference type="ARBA" id="ARBA00022729"/>
    </source>
</evidence>
<dbReference type="InterPro" id="IPR001769">
    <property type="entry name" value="Gingipain"/>
</dbReference>